<reference evidence="1 2" key="1">
    <citation type="submission" date="2017-09" db="EMBL/GenBank/DDBJ databases">
        <authorList>
            <person name="Ehlers B."/>
            <person name="Leendertz F.H."/>
        </authorList>
    </citation>
    <scope>NUCLEOTIDE SEQUENCE [LARGE SCALE GENOMIC DNA]</scope>
    <source>
        <strain evidence="1 2">DSM 45537</strain>
    </source>
</reference>
<gene>
    <name evidence="1" type="ORF">SAMN04244553_0950</name>
</gene>
<name>A0A285KX17_9NOCA</name>
<dbReference type="EMBL" id="OBEG01000001">
    <property type="protein sequence ID" value="SNY77218.1"/>
    <property type="molecule type" value="Genomic_DNA"/>
</dbReference>
<keyword evidence="2" id="KW-1185">Reference proteome</keyword>
<dbReference type="RefSeq" id="WP_097243774.1">
    <property type="nucleotide sequence ID" value="NZ_JAMTCV010000002.1"/>
</dbReference>
<evidence type="ECO:0000313" key="2">
    <source>
        <dbReference type="Proteomes" id="UP000219565"/>
    </source>
</evidence>
<evidence type="ECO:0000313" key="1">
    <source>
        <dbReference type="EMBL" id="SNY77218.1"/>
    </source>
</evidence>
<accession>A0A285KX17</accession>
<sequence>MSYEYVVVPAGVVASAVEVPSYFRSQQGRPVDDDLRIVVLAGLAAWNAALPASRPHAAVRIEAAGDAVRVTAADDLDRRRTRGSAVDYAAGPVRQLLEDLITGFDYELYDGRQRTLTPAPGFRVVDVDIGGERSYRSMTKSQLLSWITNLAQLAATPFLIVSRPDDRETFIQTYRDGSMAYTLEIHDSAHTDHFFAAAFSDSGLVARLIWEWANDDWSTLDRVEWIREEK</sequence>
<dbReference type="Proteomes" id="UP000219565">
    <property type="component" value="Unassembled WGS sequence"/>
</dbReference>
<dbReference type="AlphaFoldDB" id="A0A285KX17"/>
<proteinExistence type="predicted"/>
<dbReference type="OrthoDB" id="4523108at2"/>
<organism evidence="1 2">
    <name type="scientific">Nocardia amikacinitolerans</name>
    <dbReference type="NCBI Taxonomy" id="756689"/>
    <lineage>
        <taxon>Bacteria</taxon>
        <taxon>Bacillati</taxon>
        <taxon>Actinomycetota</taxon>
        <taxon>Actinomycetes</taxon>
        <taxon>Mycobacteriales</taxon>
        <taxon>Nocardiaceae</taxon>
        <taxon>Nocardia</taxon>
    </lineage>
</organism>
<protein>
    <submittedName>
        <fullName evidence="1">Uncharacterized protein</fullName>
    </submittedName>
</protein>